<proteinExistence type="predicted"/>
<organism evidence="8 9">
    <name type="scientific">Alicyclobacillus fodiniaquatilis</name>
    <dbReference type="NCBI Taxonomy" id="1661150"/>
    <lineage>
        <taxon>Bacteria</taxon>
        <taxon>Bacillati</taxon>
        <taxon>Bacillota</taxon>
        <taxon>Bacilli</taxon>
        <taxon>Bacillales</taxon>
        <taxon>Alicyclobacillaceae</taxon>
        <taxon>Alicyclobacillus</taxon>
    </lineage>
</organism>
<feature type="domain" description="Response regulatory" evidence="7">
    <location>
        <begin position="10"/>
        <end position="126"/>
    </location>
</feature>
<evidence type="ECO:0000256" key="3">
    <source>
        <dbReference type="ARBA" id="ARBA00023125"/>
    </source>
</evidence>
<accession>A0ABW4JRE4</accession>
<name>A0ABW4JRE4_9BACL</name>
<reference evidence="9" key="1">
    <citation type="journal article" date="2019" name="Int. J. Syst. Evol. Microbiol.">
        <title>The Global Catalogue of Microorganisms (GCM) 10K type strain sequencing project: providing services to taxonomists for standard genome sequencing and annotation.</title>
        <authorList>
            <consortium name="The Broad Institute Genomics Platform"/>
            <consortium name="The Broad Institute Genome Sequencing Center for Infectious Disease"/>
            <person name="Wu L."/>
            <person name="Ma J."/>
        </authorList>
    </citation>
    <scope>NUCLEOTIDE SEQUENCE [LARGE SCALE GENOMIC DNA]</scope>
    <source>
        <strain evidence="9">CGMCC 1.12286</strain>
    </source>
</reference>
<gene>
    <name evidence="8" type="ORF">ACFSB2_24120</name>
</gene>
<feature type="modified residue" description="4-aspartylphosphate" evidence="5">
    <location>
        <position position="61"/>
    </location>
</feature>
<dbReference type="Pfam" id="PF00196">
    <property type="entry name" value="GerE"/>
    <property type="match status" value="1"/>
</dbReference>
<dbReference type="SMART" id="SM00448">
    <property type="entry name" value="REC"/>
    <property type="match status" value="1"/>
</dbReference>
<keyword evidence="1 5" id="KW-0597">Phosphoprotein</keyword>
<dbReference type="CDD" id="cd06170">
    <property type="entry name" value="LuxR_C_like"/>
    <property type="match status" value="1"/>
</dbReference>
<evidence type="ECO:0000256" key="2">
    <source>
        <dbReference type="ARBA" id="ARBA00023015"/>
    </source>
</evidence>
<comment type="caution">
    <text evidence="8">The sequence shown here is derived from an EMBL/GenBank/DDBJ whole genome shotgun (WGS) entry which is preliminary data.</text>
</comment>
<feature type="domain" description="HTH luxR-type" evidence="6">
    <location>
        <begin position="155"/>
        <end position="220"/>
    </location>
</feature>
<evidence type="ECO:0000256" key="4">
    <source>
        <dbReference type="ARBA" id="ARBA00023163"/>
    </source>
</evidence>
<dbReference type="PROSITE" id="PS50043">
    <property type="entry name" value="HTH_LUXR_2"/>
    <property type="match status" value="1"/>
</dbReference>
<keyword evidence="3" id="KW-0238">DNA-binding</keyword>
<dbReference type="Gene3D" id="3.40.50.2300">
    <property type="match status" value="1"/>
</dbReference>
<dbReference type="PROSITE" id="PS50110">
    <property type="entry name" value="RESPONSE_REGULATORY"/>
    <property type="match status" value="1"/>
</dbReference>
<sequence length="223" mass="24467">MNSPTETKIRVFIADDQDMIVQGLRYIIDAQTDMMVAATTNTGQAALNALQTSEIDVALLDIRMPERTGIEVSAALKADGSLCRVVLLTTFDHADYVAEGIRAGAVGFLLKDAPTEQLLEGIRRAAKGEVFFWTANAQDALANLHTAGNVNESPGLTLIEPLTEREQDVLQCMAYGWRNQEIAEHMHVSIGTIKTHVHRIIQKMDVEDRTQAVIRAIRGGLVD</sequence>
<dbReference type="PRINTS" id="PR00038">
    <property type="entry name" value="HTHLUXR"/>
</dbReference>
<evidence type="ECO:0000259" key="6">
    <source>
        <dbReference type="PROSITE" id="PS50043"/>
    </source>
</evidence>
<dbReference type="InterPro" id="IPR011006">
    <property type="entry name" value="CheY-like_superfamily"/>
</dbReference>
<dbReference type="InterPro" id="IPR058245">
    <property type="entry name" value="NreC/VraR/RcsB-like_REC"/>
</dbReference>
<dbReference type="PANTHER" id="PTHR43214">
    <property type="entry name" value="TWO-COMPONENT RESPONSE REGULATOR"/>
    <property type="match status" value="1"/>
</dbReference>
<dbReference type="InterPro" id="IPR000792">
    <property type="entry name" value="Tscrpt_reg_LuxR_C"/>
</dbReference>
<dbReference type="PANTHER" id="PTHR43214:SF24">
    <property type="entry name" value="TRANSCRIPTIONAL REGULATORY PROTEIN NARL-RELATED"/>
    <property type="match status" value="1"/>
</dbReference>
<dbReference type="Proteomes" id="UP001597079">
    <property type="component" value="Unassembled WGS sequence"/>
</dbReference>
<protein>
    <submittedName>
        <fullName evidence="8">Response regulator</fullName>
    </submittedName>
</protein>
<dbReference type="EMBL" id="JBHUCX010000099">
    <property type="protein sequence ID" value="MFD1677753.1"/>
    <property type="molecule type" value="Genomic_DNA"/>
</dbReference>
<evidence type="ECO:0000313" key="9">
    <source>
        <dbReference type="Proteomes" id="UP001597079"/>
    </source>
</evidence>
<dbReference type="CDD" id="cd17535">
    <property type="entry name" value="REC_NarL-like"/>
    <property type="match status" value="1"/>
</dbReference>
<evidence type="ECO:0000256" key="5">
    <source>
        <dbReference type="PROSITE-ProRule" id="PRU00169"/>
    </source>
</evidence>
<dbReference type="RefSeq" id="WP_377945667.1">
    <property type="nucleotide sequence ID" value="NZ_JBHUCX010000099.1"/>
</dbReference>
<dbReference type="InterPro" id="IPR039420">
    <property type="entry name" value="WalR-like"/>
</dbReference>
<evidence type="ECO:0000256" key="1">
    <source>
        <dbReference type="ARBA" id="ARBA00022553"/>
    </source>
</evidence>
<evidence type="ECO:0000313" key="8">
    <source>
        <dbReference type="EMBL" id="MFD1677753.1"/>
    </source>
</evidence>
<dbReference type="SMART" id="SM00421">
    <property type="entry name" value="HTH_LUXR"/>
    <property type="match status" value="1"/>
</dbReference>
<dbReference type="InterPro" id="IPR016032">
    <property type="entry name" value="Sig_transdc_resp-reg_C-effctor"/>
</dbReference>
<evidence type="ECO:0000259" key="7">
    <source>
        <dbReference type="PROSITE" id="PS50110"/>
    </source>
</evidence>
<dbReference type="InterPro" id="IPR001789">
    <property type="entry name" value="Sig_transdc_resp-reg_receiver"/>
</dbReference>
<keyword evidence="4" id="KW-0804">Transcription</keyword>
<dbReference type="SUPFAM" id="SSF46894">
    <property type="entry name" value="C-terminal effector domain of the bipartite response regulators"/>
    <property type="match status" value="1"/>
</dbReference>
<dbReference type="PROSITE" id="PS00622">
    <property type="entry name" value="HTH_LUXR_1"/>
    <property type="match status" value="1"/>
</dbReference>
<keyword evidence="2" id="KW-0805">Transcription regulation</keyword>
<dbReference type="SUPFAM" id="SSF52172">
    <property type="entry name" value="CheY-like"/>
    <property type="match status" value="1"/>
</dbReference>
<dbReference type="Pfam" id="PF00072">
    <property type="entry name" value="Response_reg"/>
    <property type="match status" value="1"/>
</dbReference>
<keyword evidence="9" id="KW-1185">Reference proteome</keyword>